<feature type="non-terminal residue" evidence="11">
    <location>
        <position position="1"/>
    </location>
</feature>
<dbReference type="GO" id="GO:0005874">
    <property type="term" value="C:microtubule"/>
    <property type="evidence" value="ECO:0007669"/>
    <property type="project" value="UniProtKB-KW"/>
</dbReference>
<evidence type="ECO:0000256" key="9">
    <source>
        <dbReference type="PROSITE-ProRule" id="PRU00283"/>
    </source>
</evidence>
<dbReference type="InterPro" id="IPR001752">
    <property type="entry name" value="Kinesin_motor_dom"/>
</dbReference>
<evidence type="ECO:0000256" key="4">
    <source>
        <dbReference type="ARBA" id="ARBA00022741"/>
    </source>
</evidence>
<gene>
    <name evidence="11" type="ORF">AFUS01_LOCUS29870</name>
</gene>
<dbReference type="GO" id="GO:0003777">
    <property type="term" value="F:microtubule motor activity"/>
    <property type="evidence" value="ECO:0007669"/>
    <property type="project" value="InterPro"/>
</dbReference>
<dbReference type="SMART" id="SM00129">
    <property type="entry name" value="KISc"/>
    <property type="match status" value="1"/>
</dbReference>
<feature type="domain" description="Kinesin motor" evidence="10">
    <location>
        <begin position="1"/>
        <end position="141"/>
    </location>
</feature>
<keyword evidence="3" id="KW-0493">Microtubule</keyword>
<comment type="caution">
    <text evidence="9">Lacks conserved residue(s) required for the propagation of feature annotation.</text>
</comment>
<dbReference type="EMBL" id="CAJVCH010449498">
    <property type="protein sequence ID" value="CAG7819420.1"/>
    <property type="molecule type" value="Genomic_DNA"/>
</dbReference>
<keyword evidence="2" id="KW-0963">Cytoplasm</keyword>
<evidence type="ECO:0000256" key="1">
    <source>
        <dbReference type="ARBA" id="ARBA00004245"/>
    </source>
</evidence>
<dbReference type="Proteomes" id="UP000708208">
    <property type="component" value="Unassembled WGS sequence"/>
</dbReference>
<dbReference type="GO" id="GO:0007018">
    <property type="term" value="P:microtubule-based movement"/>
    <property type="evidence" value="ECO:0007669"/>
    <property type="project" value="InterPro"/>
</dbReference>
<reference evidence="11" key="1">
    <citation type="submission" date="2021-06" db="EMBL/GenBank/DDBJ databases">
        <authorList>
            <person name="Hodson N. C."/>
            <person name="Mongue J. A."/>
            <person name="Jaron S. K."/>
        </authorList>
    </citation>
    <scope>NUCLEOTIDE SEQUENCE</scope>
</reference>
<keyword evidence="7" id="KW-0505">Motor protein</keyword>
<protein>
    <recommendedName>
        <fullName evidence="10">Kinesin motor domain-containing protein</fullName>
    </recommendedName>
</protein>
<comment type="caution">
    <text evidence="11">The sequence shown here is derived from an EMBL/GenBank/DDBJ whole genome shotgun (WGS) entry which is preliminary data.</text>
</comment>
<keyword evidence="6" id="KW-0175">Coiled coil</keyword>
<dbReference type="GO" id="GO:0008017">
    <property type="term" value="F:microtubule binding"/>
    <property type="evidence" value="ECO:0007669"/>
    <property type="project" value="InterPro"/>
</dbReference>
<dbReference type="PANTHER" id="PTHR47969:SF21">
    <property type="entry name" value="KINESIN-LIKE PROTEIN"/>
    <property type="match status" value="1"/>
</dbReference>
<comment type="subcellular location">
    <subcellularLocation>
        <location evidence="1">Cytoplasm</location>
        <location evidence="1">Cytoskeleton</location>
    </subcellularLocation>
</comment>
<dbReference type="Pfam" id="PF00225">
    <property type="entry name" value="Kinesin"/>
    <property type="match status" value="1"/>
</dbReference>
<evidence type="ECO:0000256" key="5">
    <source>
        <dbReference type="ARBA" id="ARBA00022840"/>
    </source>
</evidence>
<dbReference type="PANTHER" id="PTHR47969">
    <property type="entry name" value="CHROMOSOME-ASSOCIATED KINESIN KIF4A-RELATED"/>
    <property type="match status" value="1"/>
</dbReference>
<proteinExistence type="inferred from homology"/>
<evidence type="ECO:0000256" key="6">
    <source>
        <dbReference type="ARBA" id="ARBA00023054"/>
    </source>
</evidence>
<accession>A0A8J2KQI8</accession>
<organism evidence="11 12">
    <name type="scientific">Allacma fusca</name>
    <dbReference type="NCBI Taxonomy" id="39272"/>
    <lineage>
        <taxon>Eukaryota</taxon>
        <taxon>Metazoa</taxon>
        <taxon>Ecdysozoa</taxon>
        <taxon>Arthropoda</taxon>
        <taxon>Hexapoda</taxon>
        <taxon>Collembola</taxon>
        <taxon>Symphypleona</taxon>
        <taxon>Sminthuridae</taxon>
        <taxon>Allacma</taxon>
    </lineage>
</organism>
<dbReference type="AlphaFoldDB" id="A0A8J2KQI8"/>
<dbReference type="GO" id="GO:0005524">
    <property type="term" value="F:ATP binding"/>
    <property type="evidence" value="ECO:0007669"/>
    <property type="project" value="UniProtKB-KW"/>
</dbReference>
<keyword evidence="12" id="KW-1185">Reference proteome</keyword>
<dbReference type="InterPro" id="IPR019821">
    <property type="entry name" value="Kinesin_motor_CS"/>
</dbReference>
<dbReference type="InterPro" id="IPR027640">
    <property type="entry name" value="Kinesin-like_fam"/>
</dbReference>
<evidence type="ECO:0000259" key="10">
    <source>
        <dbReference type="PROSITE" id="PS50067"/>
    </source>
</evidence>
<keyword evidence="8" id="KW-0206">Cytoskeleton</keyword>
<evidence type="ECO:0000256" key="2">
    <source>
        <dbReference type="ARBA" id="ARBA00022490"/>
    </source>
</evidence>
<sequence length="141" mass="15588">LSQHTVHNVKECEAMMDKGWKNRAVGATLMNADSSRSHSIFTIVIEMMDHNKDDSIRKGKLNLVDLAGSERQTKTGATGDRLKEATKINLSLSALGNVISALVDGKSKHIPYRDSKLTRLLQVCMHRARTGSMFNDCFGTL</sequence>
<comment type="similarity">
    <text evidence="9">Belongs to the TRAFAC class myosin-kinesin ATPase superfamily. Kinesin family.</text>
</comment>
<evidence type="ECO:0000313" key="12">
    <source>
        <dbReference type="Proteomes" id="UP000708208"/>
    </source>
</evidence>
<name>A0A8J2KQI8_9HEXA</name>
<dbReference type="PROSITE" id="PS00411">
    <property type="entry name" value="KINESIN_MOTOR_1"/>
    <property type="match status" value="1"/>
</dbReference>
<evidence type="ECO:0000256" key="7">
    <source>
        <dbReference type="ARBA" id="ARBA00023175"/>
    </source>
</evidence>
<evidence type="ECO:0000256" key="8">
    <source>
        <dbReference type="ARBA" id="ARBA00023212"/>
    </source>
</evidence>
<keyword evidence="4" id="KW-0547">Nucleotide-binding</keyword>
<dbReference type="PROSITE" id="PS50067">
    <property type="entry name" value="KINESIN_MOTOR_2"/>
    <property type="match status" value="1"/>
</dbReference>
<evidence type="ECO:0000256" key="3">
    <source>
        <dbReference type="ARBA" id="ARBA00022701"/>
    </source>
</evidence>
<dbReference type="OrthoDB" id="3176171at2759"/>
<evidence type="ECO:0000313" key="11">
    <source>
        <dbReference type="EMBL" id="CAG7819420.1"/>
    </source>
</evidence>
<keyword evidence="5" id="KW-0067">ATP-binding</keyword>